<dbReference type="SUPFAM" id="SSF53335">
    <property type="entry name" value="S-adenosyl-L-methionine-dependent methyltransferases"/>
    <property type="match status" value="1"/>
</dbReference>
<dbReference type="GO" id="GO:0003677">
    <property type="term" value="F:DNA binding"/>
    <property type="evidence" value="ECO:0007669"/>
    <property type="project" value="InterPro"/>
</dbReference>
<evidence type="ECO:0000259" key="4">
    <source>
        <dbReference type="Pfam" id="PF02384"/>
    </source>
</evidence>
<evidence type="ECO:0000313" key="5">
    <source>
        <dbReference type="EMBL" id="TDM14320.1"/>
    </source>
</evidence>
<keyword evidence="2 5" id="KW-0808">Transferase</keyword>
<evidence type="ECO:0000256" key="2">
    <source>
        <dbReference type="ARBA" id="ARBA00022679"/>
    </source>
</evidence>
<dbReference type="RefSeq" id="WP_133451507.1">
    <property type="nucleotide sequence ID" value="NZ_SCWF01000004.1"/>
</dbReference>
<evidence type="ECO:0000256" key="1">
    <source>
        <dbReference type="ARBA" id="ARBA00022603"/>
    </source>
</evidence>
<evidence type="ECO:0000256" key="3">
    <source>
        <dbReference type="ARBA" id="ARBA00022691"/>
    </source>
</evidence>
<dbReference type="PRINTS" id="PR00507">
    <property type="entry name" value="N12N6MTFRASE"/>
</dbReference>
<feature type="domain" description="DNA methylase adenine-specific" evidence="4">
    <location>
        <begin position="332"/>
        <end position="621"/>
    </location>
</feature>
<sequence length="911" mass="106039">MKLKINERSEAINFIKEAQMIFEKNDFIFKSAGGELSLTKINDSIDNRATTLFPDVLFFKDKEELEVAVGIELKMPDVSINDNEFFKNAVDKANRLSTNVILLWNFNHAHIYTRKSTSNNKWALSHSEVIGINNRMDVAKNRTIWIQRLEDIIVLLNNLFINDIITTSHISQTVDQTLMNIAEMHAPILAKYYKKYPKRQMKIEIERWYQQELLELAAETKNKKNEEIFVLYSKYVLLNWLNRITFANMIKSYHNSLNVALNTLINESDIQIIKESFNHATRLSDFYTIFHIDERETIISNETFILLKEYAIFISTKEFNKYNHQEFQMILESLINVSKRQLMGLYTTPVNLAKLLVYSVIDDTSGIIFDPCVGSGTIAREAMQLLKDEVGIYQAHNKVWAADKYKLPLQVANISFSEKNSLNLPNVIYQKDFLDQRIGDKIEIVNPENGNKINYTLDKVDFIISNFPFISSNDRDKTDNLKISKINDYLKIYNEELDLKADWYQFGIIKAHELLKDNGKLGVITSVSWMKANKNKNFFNTLIKLFKVKSVIISGASKWFNNSNIIATILILEKRIDDIDKNEITNFIKINKSLHKISHDELIDIANSILIDDNIEGIEKYKYSYEDIQYIIDKGLSPNICFNDVNWFKRLEDIIIPTKAVFTAKRGVKSTNDDFFYNIKSEDNIEDEYIQPILKKAPKSSFKATPNSNALIVRETLESLKMNNKYGVINYIEKFRNTKTKSQEKLKVWYQLPKEVYGNFVTSLNPDQRLFWAKTPPELIIDQRLTVFILKKEFSECENIVHALLNSFIGQFMIEGAGFARGLGALDTTKEGIFDTYMLNFEILELNQKELIIRKWQEVSSRGVPKILDQLNDQEWNEYNKLIFTIFGIEDIFENVKNTIYKSVLLRIKKD</sequence>
<keyword evidence="6" id="KW-1185">Reference proteome</keyword>
<dbReference type="Pfam" id="PF02384">
    <property type="entry name" value="N6_Mtase"/>
    <property type="match status" value="1"/>
</dbReference>
<dbReference type="GO" id="GO:0032259">
    <property type="term" value="P:methylation"/>
    <property type="evidence" value="ECO:0007669"/>
    <property type="project" value="UniProtKB-KW"/>
</dbReference>
<dbReference type="InterPro" id="IPR050953">
    <property type="entry name" value="N4_N6_ade-DNA_methylase"/>
</dbReference>
<reference evidence="5 6" key="1">
    <citation type="submission" date="2019-01" db="EMBL/GenBank/DDBJ databases">
        <title>Draft genome sequences of the type strains of six Macrococcus species.</title>
        <authorList>
            <person name="Mazhar S."/>
            <person name="Altermann E."/>
            <person name="Hill C."/>
            <person name="Mcauliffe O."/>
        </authorList>
    </citation>
    <scope>NUCLEOTIDE SEQUENCE [LARGE SCALE GENOMIC DNA]</scope>
    <source>
        <strain evidence="5 6">ATCC 51825</strain>
    </source>
</reference>
<dbReference type="AlphaFoldDB" id="A0A4R6C0J3"/>
<dbReference type="OrthoDB" id="9815272at2"/>
<protein>
    <submittedName>
        <fullName evidence="5">SAM-dependent DNA methyltransferase</fullName>
    </submittedName>
</protein>
<dbReference type="GO" id="GO:0008170">
    <property type="term" value="F:N-methyltransferase activity"/>
    <property type="evidence" value="ECO:0007669"/>
    <property type="project" value="InterPro"/>
</dbReference>
<proteinExistence type="predicted"/>
<dbReference type="PANTHER" id="PTHR33841:SF5">
    <property type="entry name" value="DNA METHYLASE (MODIFICATION METHYLASE) (METHYLTRANSFERASE)-RELATED"/>
    <property type="match status" value="1"/>
</dbReference>
<gene>
    <name evidence="5" type="ORF">ERX55_05095</name>
</gene>
<dbReference type="InterPro" id="IPR003356">
    <property type="entry name" value="DNA_methylase_A-5"/>
</dbReference>
<dbReference type="EMBL" id="SCWF01000004">
    <property type="protein sequence ID" value="TDM14320.1"/>
    <property type="molecule type" value="Genomic_DNA"/>
</dbReference>
<evidence type="ECO:0000313" key="6">
    <source>
        <dbReference type="Proteomes" id="UP000294843"/>
    </source>
</evidence>
<dbReference type="InterPro" id="IPR029063">
    <property type="entry name" value="SAM-dependent_MTases_sf"/>
</dbReference>
<comment type="caution">
    <text evidence="5">The sequence shown here is derived from an EMBL/GenBank/DDBJ whole genome shotgun (WGS) entry which is preliminary data.</text>
</comment>
<dbReference type="Gene3D" id="3.40.50.150">
    <property type="entry name" value="Vaccinia Virus protein VP39"/>
    <property type="match status" value="1"/>
</dbReference>
<dbReference type="PANTHER" id="PTHR33841">
    <property type="entry name" value="DNA METHYLTRANSFERASE YEEA-RELATED"/>
    <property type="match status" value="1"/>
</dbReference>
<dbReference type="Proteomes" id="UP000294843">
    <property type="component" value="Unassembled WGS sequence"/>
</dbReference>
<accession>A0A4R6C0J3</accession>
<name>A0A4R6C0J3_9STAP</name>
<organism evidence="5 6">
    <name type="scientific">Macrococcus bovicus</name>
    <dbReference type="NCBI Taxonomy" id="69968"/>
    <lineage>
        <taxon>Bacteria</taxon>
        <taxon>Bacillati</taxon>
        <taxon>Bacillota</taxon>
        <taxon>Bacilli</taxon>
        <taxon>Bacillales</taxon>
        <taxon>Staphylococcaceae</taxon>
        <taxon>Macrococcus</taxon>
    </lineage>
</organism>
<keyword evidence="3" id="KW-0949">S-adenosyl-L-methionine</keyword>
<keyword evidence="1 5" id="KW-0489">Methyltransferase</keyword>